<protein>
    <recommendedName>
        <fullName evidence="4">Histidine kinase</fullName>
    </recommendedName>
</protein>
<dbReference type="Proteomes" id="UP000182829">
    <property type="component" value="Unassembled WGS sequence"/>
</dbReference>
<name>A0A1I3NL90_9EURY</name>
<dbReference type="RefSeq" id="WP_015233452.1">
    <property type="nucleotide sequence ID" value="NC_019792.1"/>
</dbReference>
<keyword evidence="1" id="KW-0812">Transmembrane</keyword>
<feature type="transmembrane region" description="Helical" evidence="1">
    <location>
        <begin position="89"/>
        <end position="106"/>
    </location>
</feature>
<sequence>MGIPAMYGLEGGLVGWTTHVAHGAVLGVVFAAIVSTTNRDLTPRSTVAAGLAYGLAVWVALAVLVMPVWLSTVGVEMAPAFPNGDATNLMRHAVYGVGLEVVSVLLER</sequence>
<proteinExistence type="predicted"/>
<organism evidence="2 3">
    <name type="scientific">Natronobacterium gregoryi</name>
    <dbReference type="NCBI Taxonomy" id="44930"/>
    <lineage>
        <taxon>Archaea</taxon>
        <taxon>Methanobacteriati</taxon>
        <taxon>Methanobacteriota</taxon>
        <taxon>Stenosarchaea group</taxon>
        <taxon>Halobacteria</taxon>
        <taxon>Halobacteriales</taxon>
        <taxon>Natrialbaceae</taxon>
        <taxon>Natronobacterium</taxon>
    </lineage>
</organism>
<evidence type="ECO:0008006" key="4">
    <source>
        <dbReference type="Google" id="ProtNLM"/>
    </source>
</evidence>
<feature type="transmembrane region" description="Helical" evidence="1">
    <location>
        <begin position="46"/>
        <end position="69"/>
    </location>
</feature>
<keyword evidence="1" id="KW-0472">Membrane</keyword>
<accession>A0A1I3NL90</accession>
<dbReference type="AlphaFoldDB" id="A0A1I3NL90"/>
<keyword evidence="1" id="KW-1133">Transmembrane helix</keyword>
<dbReference type="EMBL" id="FORO01000014">
    <property type="protein sequence ID" value="SFJ09942.1"/>
    <property type="molecule type" value="Genomic_DNA"/>
</dbReference>
<reference evidence="2 3" key="1">
    <citation type="submission" date="2016-10" db="EMBL/GenBank/DDBJ databases">
        <authorList>
            <person name="de Groot N.N."/>
        </authorList>
    </citation>
    <scope>NUCLEOTIDE SEQUENCE [LARGE SCALE GENOMIC DNA]</scope>
    <source>
        <strain evidence="2 3">SP2</strain>
    </source>
</reference>
<evidence type="ECO:0000313" key="2">
    <source>
        <dbReference type="EMBL" id="SFJ09942.1"/>
    </source>
</evidence>
<evidence type="ECO:0000256" key="1">
    <source>
        <dbReference type="SAM" id="Phobius"/>
    </source>
</evidence>
<gene>
    <name evidence="2" type="ORF">SAMN05443661_11417</name>
</gene>
<evidence type="ECO:0000313" key="3">
    <source>
        <dbReference type="Proteomes" id="UP000182829"/>
    </source>
</evidence>
<feature type="transmembrane region" description="Helical" evidence="1">
    <location>
        <begin position="13"/>
        <end position="34"/>
    </location>
</feature>